<dbReference type="RefSeq" id="WP_166397269.1">
    <property type="nucleotide sequence ID" value="NZ_CP045121.1"/>
</dbReference>
<reference evidence="1 2" key="1">
    <citation type="submission" date="2019-10" db="EMBL/GenBank/DDBJ databases">
        <title>Rubrobacter sp nov SCSIO 52915 isolated from a deep-sea sediment in the South China Sea.</title>
        <authorList>
            <person name="Chen R.W."/>
        </authorList>
    </citation>
    <scope>NUCLEOTIDE SEQUENCE [LARGE SCALE GENOMIC DNA]</scope>
    <source>
        <strain evidence="1 2">SCSIO 52915</strain>
    </source>
</reference>
<organism evidence="1 2">
    <name type="scientific">Rubrobacter marinus</name>
    <dbReference type="NCBI Taxonomy" id="2653852"/>
    <lineage>
        <taxon>Bacteria</taxon>
        <taxon>Bacillati</taxon>
        <taxon>Actinomycetota</taxon>
        <taxon>Rubrobacteria</taxon>
        <taxon>Rubrobacterales</taxon>
        <taxon>Rubrobacteraceae</taxon>
        <taxon>Rubrobacter</taxon>
    </lineage>
</organism>
<proteinExistence type="predicted"/>
<sequence length="126" mass="14281">MRLVGAKKLTRRLERMEKGIPAAVRGEVKASREHLAIASARVCPVDTTRLVSAQYDVPTDRGMGAEVGYRDEEDYFRIVHENLDPDVDWQKPGSGPKFLETPFAENRDRYAKNIKGAARKAARKRR</sequence>
<accession>A0A6G8PZD4</accession>
<dbReference type="AlphaFoldDB" id="A0A6G8PZD4"/>
<dbReference type="EMBL" id="CP045121">
    <property type="protein sequence ID" value="QIN79599.1"/>
    <property type="molecule type" value="Genomic_DNA"/>
</dbReference>
<dbReference type="Proteomes" id="UP000502706">
    <property type="component" value="Chromosome"/>
</dbReference>
<evidence type="ECO:0000313" key="2">
    <source>
        <dbReference type="Proteomes" id="UP000502706"/>
    </source>
</evidence>
<evidence type="ECO:0000313" key="1">
    <source>
        <dbReference type="EMBL" id="QIN79599.1"/>
    </source>
</evidence>
<dbReference type="KEGG" id="rmar:GBA65_14920"/>
<gene>
    <name evidence="1" type="ORF">GBA65_14920</name>
</gene>
<name>A0A6G8PZD4_9ACTN</name>
<keyword evidence="2" id="KW-1185">Reference proteome</keyword>
<protein>
    <submittedName>
        <fullName evidence="1">Uncharacterized protein</fullName>
    </submittedName>
</protein>